<keyword evidence="6 7" id="KW-0949">S-adenosyl-L-methionine</keyword>
<dbReference type="CDD" id="cd02440">
    <property type="entry name" value="AdoMet_MTases"/>
    <property type="match status" value="1"/>
</dbReference>
<keyword evidence="4 7" id="KW-0489">Methyltransferase</keyword>
<dbReference type="SUPFAM" id="SSF53335">
    <property type="entry name" value="S-adenosyl-L-methionine-dependent methyltransferases"/>
    <property type="match status" value="1"/>
</dbReference>
<dbReference type="GO" id="GO:0032259">
    <property type="term" value="P:methylation"/>
    <property type="evidence" value="ECO:0007669"/>
    <property type="project" value="UniProtKB-KW"/>
</dbReference>
<dbReference type="PANTHER" id="PTHR11579">
    <property type="entry name" value="PROTEIN-L-ISOASPARTATE O-METHYLTRANSFERASE"/>
    <property type="match status" value="1"/>
</dbReference>
<dbReference type="Gene3D" id="3.40.50.150">
    <property type="entry name" value="Vaccinia Virus protein VP39"/>
    <property type="match status" value="1"/>
</dbReference>
<comment type="similarity">
    <text evidence="2 7">Belongs to the methyltransferase superfamily. L-isoaspartyl/D-aspartyl protein methyltransferase family.</text>
</comment>
<protein>
    <recommendedName>
        <fullName evidence="7">Protein-L-isoaspartate O-methyltransferase</fullName>
        <ecNumber evidence="7">2.1.1.77</ecNumber>
    </recommendedName>
    <alternativeName>
        <fullName evidence="7">L-isoaspartyl protein carboxyl methyltransferase</fullName>
    </alternativeName>
    <alternativeName>
        <fullName evidence="7">Protein L-isoaspartyl methyltransferase</fullName>
    </alternativeName>
    <alternativeName>
        <fullName evidence="7">Protein-beta-aspartate methyltransferase</fullName>
        <shortName evidence="7">PIMT</shortName>
    </alternativeName>
</protein>
<dbReference type="PROSITE" id="PS01279">
    <property type="entry name" value="PCMT"/>
    <property type="match status" value="1"/>
</dbReference>
<name>A0A5C8PCP1_9HYPH</name>
<feature type="active site" evidence="7">
    <location>
        <position position="58"/>
    </location>
</feature>
<evidence type="ECO:0000256" key="1">
    <source>
        <dbReference type="ARBA" id="ARBA00004496"/>
    </source>
</evidence>
<dbReference type="EMBL" id="VDUZ01000042">
    <property type="protein sequence ID" value="TXL71519.1"/>
    <property type="molecule type" value="Genomic_DNA"/>
</dbReference>
<dbReference type="RefSeq" id="WP_147850589.1">
    <property type="nucleotide sequence ID" value="NZ_VDUZ01000042.1"/>
</dbReference>
<evidence type="ECO:0000256" key="2">
    <source>
        <dbReference type="ARBA" id="ARBA00005369"/>
    </source>
</evidence>
<comment type="catalytic activity">
    <reaction evidence="7">
        <text>[protein]-L-isoaspartate + S-adenosyl-L-methionine = [protein]-L-isoaspartate alpha-methyl ester + S-adenosyl-L-homocysteine</text>
        <dbReference type="Rhea" id="RHEA:12705"/>
        <dbReference type="Rhea" id="RHEA-COMP:12143"/>
        <dbReference type="Rhea" id="RHEA-COMP:12144"/>
        <dbReference type="ChEBI" id="CHEBI:57856"/>
        <dbReference type="ChEBI" id="CHEBI:59789"/>
        <dbReference type="ChEBI" id="CHEBI:90596"/>
        <dbReference type="ChEBI" id="CHEBI:90598"/>
        <dbReference type="EC" id="2.1.1.77"/>
    </reaction>
</comment>
<comment type="caution">
    <text evidence="8">The sequence shown here is derived from an EMBL/GenBank/DDBJ whole genome shotgun (WGS) entry which is preliminary data.</text>
</comment>
<evidence type="ECO:0000256" key="5">
    <source>
        <dbReference type="ARBA" id="ARBA00022679"/>
    </source>
</evidence>
<evidence type="ECO:0000313" key="9">
    <source>
        <dbReference type="Proteomes" id="UP000321638"/>
    </source>
</evidence>
<dbReference type="InterPro" id="IPR029063">
    <property type="entry name" value="SAM-dependent_MTases_sf"/>
</dbReference>
<dbReference type="HAMAP" id="MF_00090">
    <property type="entry name" value="PIMT"/>
    <property type="match status" value="1"/>
</dbReference>
<dbReference type="Pfam" id="PF01135">
    <property type="entry name" value="PCMT"/>
    <property type="match status" value="1"/>
</dbReference>
<evidence type="ECO:0000256" key="6">
    <source>
        <dbReference type="ARBA" id="ARBA00022691"/>
    </source>
</evidence>
<dbReference type="GO" id="GO:0004719">
    <property type="term" value="F:protein-L-isoaspartate (D-aspartate) O-methyltransferase activity"/>
    <property type="evidence" value="ECO:0007669"/>
    <property type="project" value="UniProtKB-UniRule"/>
</dbReference>
<dbReference type="NCBIfam" id="TIGR00080">
    <property type="entry name" value="pimt"/>
    <property type="match status" value="1"/>
</dbReference>
<dbReference type="AlphaFoldDB" id="A0A5C8PCP1"/>
<keyword evidence="5 7" id="KW-0808">Transferase</keyword>
<dbReference type="InterPro" id="IPR000682">
    <property type="entry name" value="PCMT"/>
</dbReference>
<gene>
    <name evidence="7" type="primary">pcm</name>
    <name evidence="8" type="ORF">FHP25_29505</name>
</gene>
<sequence length="213" mass="23333">MSVAKQRLITDLQRGGITDERVLAVMASIPREAFVSRTFVERAYDNMALPIGFGQTISQPLVVAAMTQALDIGARMKVLEIGTGSGYQAAILARLARRVFTIERYKMLSRDAERRLLDLRVHNVVFHVGDGTKGWPPQAPYDRIIVTAAAGEMPMALVDQLAVGGIMLVPVGPDPVNQTVERVVRTEHGITREELMPVRFVPLVAGALPTYEA</sequence>
<proteinExistence type="inferred from homology"/>
<dbReference type="PANTHER" id="PTHR11579:SF0">
    <property type="entry name" value="PROTEIN-L-ISOASPARTATE(D-ASPARTATE) O-METHYLTRANSFERASE"/>
    <property type="match status" value="1"/>
</dbReference>
<evidence type="ECO:0000256" key="7">
    <source>
        <dbReference type="HAMAP-Rule" id="MF_00090"/>
    </source>
</evidence>
<dbReference type="NCBIfam" id="NF001453">
    <property type="entry name" value="PRK00312.1"/>
    <property type="match status" value="1"/>
</dbReference>
<keyword evidence="3 7" id="KW-0963">Cytoplasm</keyword>
<evidence type="ECO:0000313" key="8">
    <source>
        <dbReference type="EMBL" id="TXL71519.1"/>
    </source>
</evidence>
<evidence type="ECO:0000256" key="3">
    <source>
        <dbReference type="ARBA" id="ARBA00022490"/>
    </source>
</evidence>
<dbReference type="EC" id="2.1.1.77" evidence="7"/>
<dbReference type="Proteomes" id="UP000321638">
    <property type="component" value="Unassembled WGS sequence"/>
</dbReference>
<reference evidence="8 9" key="1">
    <citation type="submission" date="2019-06" db="EMBL/GenBank/DDBJ databases">
        <title>New taxonomy in bacterial strain CC-CFT640, isolated from vineyard.</title>
        <authorList>
            <person name="Lin S.-Y."/>
            <person name="Tsai C.-F."/>
            <person name="Young C.-C."/>
        </authorList>
    </citation>
    <scope>NUCLEOTIDE SEQUENCE [LARGE SCALE GENOMIC DNA]</scope>
    <source>
        <strain evidence="8 9">CC-CFT640</strain>
    </source>
</reference>
<keyword evidence="9" id="KW-1185">Reference proteome</keyword>
<comment type="subcellular location">
    <subcellularLocation>
        <location evidence="1 7">Cytoplasm</location>
    </subcellularLocation>
</comment>
<evidence type="ECO:0000256" key="4">
    <source>
        <dbReference type="ARBA" id="ARBA00022603"/>
    </source>
</evidence>
<dbReference type="FunFam" id="3.40.50.150:FF:000010">
    <property type="entry name" value="Protein-L-isoaspartate O-methyltransferase"/>
    <property type="match status" value="1"/>
</dbReference>
<comment type="function">
    <text evidence="7">Catalyzes the methyl esterification of L-isoaspartyl residues in peptides and proteins that result from spontaneous decomposition of normal L-aspartyl and L-asparaginyl residues. It plays a role in the repair and/or degradation of damaged proteins.</text>
</comment>
<accession>A0A5C8PCP1</accession>
<organism evidence="8 9">
    <name type="scientific">Vineibacter terrae</name>
    <dbReference type="NCBI Taxonomy" id="2586908"/>
    <lineage>
        <taxon>Bacteria</taxon>
        <taxon>Pseudomonadati</taxon>
        <taxon>Pseudomonadota</taxon>
        <taxon>Alphaproteobacteria</taxon>
        <taxon>Hyphomicrobiales</taxon>
        <taxon>Vineibacter</taxon>
    </lineage>
</organism>
<dbReference type="OrthoDB" id="9810066at2"/>
<dbReference type="GO" id="GO:0030091">
    <property type="term" value="P:protein repair"/>
    <property type="evidence" value="ECO:0007669"/>
    <property type="project" value="UniProtKB-UniRule"/>
</dbReference>
<dbReference type="GO" id="GO:0005737">
    <property type="term" value="C:cytoplasm"/>
    <property type="evidence" value="ECO:0007669"/>
    <property type="project" value="UniProtKB-SubCell"/>
</dbReference>